<comment type="caution">
    <text evidence="7">The sequence shown here is derived from an EMBL/GenBank/DDBJ whole genome shotgun (WGS) entry which is preliminary data.</text>
</comment>
<dbReference type="CDD" id="cd00834">
    <property type="entry name" value="KAS_I_II"/>
    <property type="match status" value="1"/>
</dbReference>
<dbReference type="Pfam" id="PF00109">
    <property type="entry name" value="ketoacyl-synt"/>
    <property type="match status" value="2"/>
</dbReference>
<dbReference type="Proteomes" id="UP000000702">
    <property type="component" value="Unassembled WGS sequence"/>
</dbReference>
<dbReference type="GO" id="GO:0005739">
    <property type="term" value="C:mitochondrion"/>
    <property type="evidence" value="ECO:0007669"/>
    <property type="project" value="TreeGrafter"/>
</dbReference>
<dbReference type="PANTHER" id="PTHR11712">
    <property type="entry name" value="POLYKETIDE SYNTHASE-RELATED"/>
    <property type="match status" value="1"/>
</dbReference>
<reference evidence="8" key="1">
    <citation type="submission" date="2011-07" db="EMBL/GenBank/DDBJ databases">
        <title>Divergent evolution of antigenic variation in African trypanosomes.</title>
        <authorList>
            <person name="Jackson A.P."/>
            <person name="Berry A."/>
            <person name="Allison H.C."/>
            <person name="Burton P."/>
            <person name="Anderson J."/>
            <person name="Aslett M."/>
            <person name="Brown R."/>
            <person name="Corton N."/>
            <person name="Harris D."/>
            <person name="Hauser H."/>
            <person name="Gamble J."/>
            <person name="Gilderthorp R."/>
            <person name="McQuillan J."/>
            <person name="Quail M.A."/>
            <person name="Sanders M."/>
            <person name="Van Tonder A."/>
            <person name="Ginger M.L."/>
            <person name="Donelson J.E."/>
            <person name="Field M.C."/>
            <person name="Barry J.D."/>
            <person name="Berriman M."/>
            <person name="Hertz-Fowler C."/>
        </authorList>
    </citation>
    <scope>NUCLEOTIDE SEQUENCE [LARGE SCALE GENOMIC DNA]</scope>
    <source>
        <strain evidence="8">IL3000</strain>
    </source>
</reference>
<dbReference type="Pfam" id="PF02801">
    <property type="entry name" value="Ketoacyl-synt_C"/>
    <property type="match status" value="1"/>
</dbReference>
<accession>F9W7Z7</accession>
<dbReference type="PROSITE" id="PS52004">
    <property type="entry name" value="KS3_2"/>
    <property type="match status" value="1"/>
</dbReference>
<dbReference type="InterPro" id="IPR020841">
    <property type="entry name" value="PKS_Beta-ketoAc_synthase_dom"/>
</dbReference>
<dbReference type="InterPro" id="IPR014030">
    <property type="entry name" value="Ketoacyl_synth_N"/>
</dbReference>
<dbReference type="InterPro" id="IPR016039">
    <property type="entry name" value="Thiolase-like"/>
</dbReference>
<dbReference type="InterPro" id="IPR000794">
    <property type="entry name" value="Beta-ketoacyl_synthase"/>
</dbReference>
<feature type="compositionally biased region" description="Polar residues" evidence="5">
    <location>
        <begin position="92"/>
        <end position="104"/>
    </location>
</feature>
<protein>
    <recommendedName>
        <fullName evidence="2">beta-ketoacyl-[acyl-carrier-protein] synthase I</fullName>
        <ecNumber evidence="2">2.3.1.41</ecNumber>
    </recommendedName>
</protein>
<dbReference type="EC" id="2.3.1.41" evidence="2"/>
<dbReference type="PANTHER" id="PTHR11712:SF336">
    <property type="entry name" value="3-OXOACYL-[ACYL-CARRIER-PROTEIN] SYNTHASE, MITOCHONDRIAL"/>
    <property type="match status" value="1"/>
</dbReference>
<evidence type="ECO:0000256" key="2">
    <source>
        <dbReference type="ARBA" id="ARBA00013191"/>
    </source>
</evidence>
<dbReference type="FunFam" id="3.40.47.10:FF:000081">
    <property type="entry name" value="3-oxoacyl-[acyl-carrier-protein] synthase 2"/>
    <property type="match status" value="1"/>
</dbReference>
<evidence type="ECO:0000256" key="4">
    <source>
        <dbReference type="RuleBase" id="RU003694"/>
    </source>
</evidence>
<reference evidence="7 8" key="2">
    <citation type="journal article" date="2012" name="Proc. Natl. Acad. Sci. U.S.A.">
        <title>Antigenic diversity is generated by distinct evolutionary mechanisms in African trypanosome species.</title>
        <authorList>
            <person name="Jackson A.P."/>
            <person name="Berry A."/>
            <person name="Aslett M."/>
            <person name="Allison H.C."/>
            <person name="Burton P."/>
            <person name="Vavrova-Anderson J."/>
            <person name="Brown R."/>
            <person name="Browne H."/>
            <person name="Corton N."/>
            <person name="Hauser H."/>
            <person name="Gamble J."/>
            <person name="Gilderthorp R."/>
            <person name="Marcello L."/>
            <person name="McQuillan J."/>
            <person name="Otto T.D."/>
            <person name="Quail M.A."/>
            <person name="Sanders M.J."/>
            <person name="van Tonder A."/>
            <person name="Ginger M.L."/>
            <person name="Field M.C."/>
            <person name="Barry J.D."/>
            <person name="Hertz-Fowler C."/>
            <person name="Berriman M."/>
        </authorList>
    </citation>
    <scope>NUCLEOTIDE SEQUENCE [LARGE SCALE GENOMIC DNA]</scope>
    <source>
        <strain evidence="7 8">IL3000</strain>
    </source>
</reference>
<feature type="domain" description="Ketosynthase family 3 (KS3)" evidence="6">
    <location>
        <begin position="11"/>
        <end position="509"/>
    </location>
</feature>
<evidence type="ECO:0000259" key="6">
    <source>
        <dbReference type="PROSITE" id="PS52004"/>
    </source>
</evidence>
<dbReference type="VEuPathDB" id="TriTrypDB:TcIL3000_0_40860"/>
<dbReference type="InterPro" id="IPR018201">
    <property type="entry name" value="Ketoacyl_synth_AS"/>
</dbReference>
<dbReference type="GO" id="GO:0004315">
    <property type="term" value="F:3-oxoacyl-[acyl-carrier-protein] synthase activity"/>
    <property type="evidence" value="ECO:0007669"/>
    <property type="project" value="UniProtKB-EC"/>
</dbReference>
<sequence length="510" mass="53798">MSFGSFPPQIRRRVAVTGLGAVTPLGLNVPTTWAALCQGKSATRSLECAPFFFPSCIETDRRFTAEEHQKRRQDLLAAMPCKVAATVTTELDSSNLSDGNQNNLSKDKSCRPNFAPTSRETRATRFALHAVEEALVQAGLLKEDAGGNFAACSTSHVDEKSSEKDVSGSVRAANRFSPFYPSERVGVNLGVGMPSLSDVCDAAYYLYADPTRVKYGSVNPLFVPKILGNMLTGLVAVTYGLHGPVSSTVGACATGAQCIGEAAGWIQRDRADIVICGSAEACITPTAIAGFSRMRALCTKYNDRPHEASRPFDKDRAGFVMGEGAGVMILESLEHAQKRGARILAELRGFGVSCDAHDVAAPHPDGYGAKLCIQDALRDGGNVPAGRVGYVNAHATGTIGDDLELRAIDAVLNNNGRGAGRSLPLHVSSVKGGIGHLLGAAGSVEALVAVMALHNQRAPPNINFHEPSAHIPEGIELVQGNTTRDFKSEAVLSTSFGFGGVNTALLFTSL</sequence>
<dbReference type="InterPro" id="IPR014031">
    <property type="entry name" value="Ketoacyl_synth_C"/>
</dbReference>
<organism evidence="7 8">
    <name type="scientific">Trypanosoma congolense (strain IL3000)</name>
    <dbReference type="NCBI Taxonomy" id="1068625"/>
    <lineage>
        <taxon>Eukaryota</taxon>
        <taxon>Discoba</taxon>
        <taxon>Euglenozoa</taxon>
        <taxon>Kinetoplastea</taxon>
        <taxon>Metakinetoplastina</taxon>
        <taxon>Trypanosomatida</taxon>
        <taxon>Trypanosomatidae</taxon>
        <taxon>Trypanosoma</taxon>
        <taxon>Nannomonas</taxon>
    </lineage>
</organism>
<dbReference type="GO" id="GO:0006633">
    <property type="term" value="P:fatty acid biosynthetic process"/>
    <property type="evidence" value="ECO:0007669"/>
    <property type="project" value="InterPro"/>
</dbReference>
<evidence type="ECO:0000256" key="5">
    <source>
        <dbReference type="SAM" id="MobiDB-lite"/>
    </source>
</evidence>
<keyword evidence="3 4" id="KW-0808">Transferase</keyword>
<evidence type="ECO:0000256" key="3">
    <source>
        <dbReference type="ARBA" id="ARBA00022679"/>
    </source>
</evidence>
<dbReference type="EMBL" id="CAEQ01001109">
    <property type="protein sequence ID" value="CCD13320.1"/>
    <property type="molecule type" value="Genomic_DNA"/>
</dbReference>
<dbReference type="SUPFAM" id="SSF53901">
    <property type="entry name" value="Thiolase-like"/>
    <property type="match status" value="2"/>
</dbReference>
<dbReference type="PROSITE" id="PS00606">
    <property type="entry name" value="KS3_1"/>
    <property type="match status" value="1"/>
</dbReference>
<evidence type="ECO:0000313" key="7">
    <source>
        <dbReference type="EMBL" id="CCD13320.1"/>
    </source>
</evidence>
<feature type="region of interest" description="Disordered" evidence="5">
    <location>
        <begin position="92"/>
        <end position="116"/>
    </location>
</feature>
<keyword evidence="8" id="KW-1185">Reference proteome</keyword>
<comment type="similarity">
    <text evidence="1 4">Belongs to the thiolase-like superfamily. Beta-ketoacyl-ACP synthases family.</text>
</comment>
<dbReference type="AlphaFoldDB" id="F9W7Z7"/>
<dbReference type="OMA" id="QAGWMPT"/>
<name>F9W7Z7_TRYCI</name>
<evidence type="ECO:0000313" key="8">
    <source>
        <dbReference type="Proteomes" id="UP000000702"/>
    </source>
</evidence>
<evidence type="ECO:0000256" key="1">
    <source>
        <dbReference type="ARBA" id="ARBA00008467"/>
    </source>
</evidence>
<dbReference type="Gene3D" id="3.40.47.10">
    <property type="match status" value="1"/>
</dbReference>
<proteinExistence type="inferred from homology"/>
<gene>
    <name evidence="7" type="ORF">TCIL3000_0_40860</name>
</gene>
<dbReference type="SMART" id="SM00825">
    <property type="entry name" value="PKS_KS"/>
    <property type="match status" value="1"/>
</dbReference>